<feature type="domain" description="Alpha-L-arabinofuranosidase B arabinose-binding" evidence="6">
    <location>
        <begin position="344"/>
        <end position="474"/>
    </location>
</feature>
<dbReference type="Proteomes" id="UP000659767">
    <property type="component" value="Unassembled WGS sequence"/>
</dbReference>
<dbReference type="SUPFAM" id="SSF110221">
    <property type="entry name" value="AbfB domain"/>
    <property type="match status" value="1"/>
</dbReference>
<dbReference type="CDD" id="cd23399">
    <property type="entry name" value="beta-trefoil_ABD_ABFB"/>
    <property type="match status" value="1"/>
</dbReference>
<evidence type="ECO:0000256" key="2">
    <source>
        <dbReference type="ARBA" id="ARBA00022801"/>
    </source>
</evidence>
<name>A0ABQ2TH58_STRBA</name>
<dbReference type="InterPro" id="IPR036195">
    <property type="entry name" value="AbfB_ABD_sf"/>
</dbReference>
<dbReference type="CDD" id="cd08983">
    <property type="entry name" value="GH43_Bt3655-like"/>
    <property type="match status" value="1"/>
</dbReference>
<dbReference type="InterPro" id="IPR050727">
    <property type="entry name" value="GH43_arabinanases"/>
</dbReference>
<protein>
    <recommendedName>
        <fullName evidence="9">Alpha-L-arabinofuranosidase</fullName>
    </recommendedName>
</protein>
<dbReference type="EMBL" id="BMSZ01000016">
    <property type="protein sequence ID" value="GGS70337.1"/>
    <property type="molecule type" value="Genomic_DNA"/>
</dbReference>
<dbReference type="SUPFAM" id="SSF75005">
    <property type="entry name" value="Arabinanase/levansucrase/invertase"/>
    <property type="match status" value="1"/>
</dbReference>
<dbReference type="InterPro" id="IPR007934">
    <property type="entry name" value="AbfB_ABD"/>
</dbReference>
<comment type="caution">
    <text evidence="7">The sequence shown here is derived from an EMBL/GenBank/DDBJ whole genome shotgun (WGS) entry which is preliminary data.</text>
</comment>
<evidence type="ECO:0008006" key="9">
    <source>
        <dbReference type="Google" id="ProtNLM"/>
    </source>
</evidence>
<keyword evidence="8" id="KW-1185">Reference proteome</keyword>
<proteinExistence type="inferred from homology"/>
<dbReference type="InterPro" id="IPR023296">
    <property type="entry name" value="Glyco_hydro_beta-prop_sf"/>
</dbReference>
<evidence type="ECO:0000256" key="3">
    <source>
        <dbReference type="ARBA" id="ARBA00023295"/>
    </source>
</evidence>
<feature type="chain" id="PRO_5046967581" description="Alpha-L-arabinofuranosidase" evidence="4">
    <location>
        <begin position="31"/>
        <end position="476"/>
    </location>
</feature>
<evidence type="ECO:0000313" key="7">
    <source>
        <dbReference type="EMBL" id="GGS70337.1"/>
    </source>
</evidence>
<organism evidence="7 8">
    <name type="scientific">Streptomyces badius</name>
    <dbReference type="NCBI Taxonomy" id="1941"/>
    <lineage>
        <taxon>Bacteria</taxon>
        <taxon>Bacillati</taxon>
        <taxon>Actinomycetota</taxon>
        <taxon>Actinomycetes</taxon>
        <taxon>Kitasatosporales</taxon>
        <taxon>Streptomycetaceae</taxon>
        <taxon>Streptomyces</taxon>
    </lineage>
</organism>
<dbReference type="PANTHER" id="PTHR43301:SF3">
    <property type="entry name" value="ARABINAN ENDO-1,5-ALPHA-L-ARABINOSIDASE A-RELATED"/>
    <property type="match status" value="1"/>
</dbReference>
<gene>
    <name evidence="7" type="ORF">GCM10010253_51380</name>
</gene>
<sequence>MRRSHRSRLARWLVAASLAATAVVAEPAHASQPTDAASNATVAADDAGYVMGYFKESLNGSGDVNALHLALSTDGLEWTPLKDNRAVLTPTAGTKGLRDPFLYRLNDGTWVAVATDIPRGGDFAAPNPNIHVWTSPDLVNWSADRLLNVNRTNPNSYSWAPAVHWDRSRQAYGITYSTVPEGSRYSVIAVAYTTDFRTTTAPITFFDGGPAGVIDSHVVTDVNGMNYLYYKDHATGGLVGARSASSDPGSFRRYGGTLAENPCTEAPTVVKSLTSGTWQVWGDTFCPNARFDVWEGDLASASWTKLDRSRYTAPLNAKHNTIQTVTAAEYDRLLRTFGGTEGKRLKSYNFPGHFVRHVNFDAGIAEQPSEPHLDSVWRLTPGLADADGVSFESLSFPGHYLRHQGFAVKLLRDDGTAQFAQDATFRREPGLADPDWSSFRSLNHPARHLRHAGFALRIDEAVSAGGRADATFRVGY</sequence>
<dbReference type="Gene3D" id="2.80.10.50">
    <property type="match status" value="1"/>
</dbReference>
<dbReference type="Pfam" id="PF00251">
    <property type="entry name" value="Glyco_hydro_32N"/>
    <property type="match status" value="1"/>
</dbReference>
<dbReference type="RefSeq" id="WP_069736208.1">
    <property type="nucleotide sequence ID" value="NZ_BMSZ01000016.1"/>
</dbReference>
<dbReference type="PANTHER" id="PTHR43301">
    <property type="entry name" value="ARABINAN ENDO-1,5-ALPHA-L-ARABINOSIDASE"/>
    <property type="match status" value="1"/>
</dbReference>
<comment type="similarity">
    <text evidence="1">Belongs to the glycosyl hydrolase 32 family.</text>
</comment>
<accession>A0ABQ2TH58</accession>
<feature type="signal peptide" evidence="4">
    <location>
        <begin position="1"/>
        <end position="30"/>
    </location>
</feature>
<evidence type="ECO:0000259" key="5">
    <source>
        <dbReference type="Pfam" id="PF00251"/>
    </source>
</evidence>
<dbReference type="InterPro" id="IPR013148">
    <property type="entry name" value="Glyco_hydro_32_N"/>
</dbReference>
<evidence type="ECO:0000313" key="8">
    <source>
        <dbReference type="Proteomes" id="UP000659767"/>
    </source>
</evidence>
<feature type="domain" description="Glycosyl hydrolase family 32 N-terminal" evidence="5">
    <location>
        <begin position="40"/>
        <end position="152"/>
    </location>
</feature>
<dbReference type="Gene3D" id="2.115.10.20">
    <property type="entry name" value="Glycosyl hydrolase domain, family 43"/>
    <property type="match status" value="1"/>
</dbReference>
<evidence type="ECO:0000256" key="4">
    <source>
        <dbReference type="SAM" id="SignalP"/>
    </source>
</evidence>
<keyword evidence="4" id="KW-0732">Signal</keyword>
<evidence type="ECO:0000259" key="6">
    <source>
        <dbReference type="Pfam" id="PF05270"/>
    </source>
</evidence>
<keyword evidence="2" id="KW-0378">Hydrolase</keyword>
<keyword evidence="3" id="KW-0326">Glycosidase</keyword>
<evidence type="ECO:0000256" key="1">
    <source>
        <dbReference type="ARBA" id="ARBA00009902"/>
    </source>
</evidence>
<dbReference type="Pfam" id="PF05270">
    <property type="entry name" value="AbfB"/>
    <property type="match status" value="1"/>
</dbReference>
<reference evidence="8" key="1">
    <citation type="journal article" date="2019" name="Int. J. Syst. Evol. Microbiol.">
        <title>The Global Catalogue of Microorganisms (GCM) 10K type strain sequencing project: providing services to taxonomists for standard genome sequencing and annotation.</title>
        <authorList>
            <consortium name="The Broad Institute Genomics Platform"/>
            <consortium name="The Broad Institute Genome Sequencing Center for Infectious Disease"/>
            <person name="Wu L."/>
            <person name="Ma J."/>
        </authorList>
    </citation>
    <scope>NUCLEOTIDE SEQUENCE [LARGE SCALE GENOMIC DNA]</scope>
    <source>
        <strain evidence="8">JCM 4350</strain>
    </source>
</reference>